<keyword evidence="2" id="KW-1185">Reference proteome</keyword>
<protein>
    <recommendedName>
        <fullName evidence="3">DUF2797 domain-containing protein</fullName>
    </recommendedName>
</protein>
<sequence>MKSELNLQKLKTEFRDGQEILYFMANESSFINLNEFLDQSLSLEFTGQINCIHCDRTTKKSFGQGFCFPCFRSLARCDMCLVRPETCHFQQGTCREPEWGIENCMQAHTVYLANSSGLKVGITRGENPLGRWMDQGAVAAIPLATVNRRIDAGRVEVALKQIVSDKTNWRKMLKGDVDEVDLCQEREKMRQYMPDDVTYQWSKAPAVNIRYPIVEHPKKVTSFNFDKNPLVEGTLKGIKGQYLIFDTGVINIRKFAGYRISFRQN</sequence>
<dbReference type="Pfam" id="PF10977">
    <property type="entry name" value="DUF2797"/>
    <property type="match status" value="1"/>
</dbReference>
<evidence type="ECO:0000313" key="2">
    <source>
        <dbReference type="Proteomes" id="UP000192907"/>
    </source>
</evidence>
<evidence type="ECO:0008006" key="3">
    <source>
        <dbReference type="Google" id="ProtNLM"/>
    </source>
</evidence>
<dbReference type="RefSeq" id="WP_132315292.1">
    <property type="nucleotide sequence ID" value="NZ_FWZT01000002.1"/>
</dbReference>
<name>A0A1Y6B9E2_9BACT</name>
<reference evidence="2" key="1">
    <citation type="submission" date="2017-04" db="EMBL/GenBank/DDBJ databases">
        <authorList>
            <person name="Varghese N."/>
            <person name="Submissions S."/>
        </authorList>
    </citation>
    <scope>NUCLEOTIDE SEQUENCE [LARGE SCALE GENOMIC DNA]</scope>
    <source>
        <strain evidence="2">RKEM611</strain>
    </source>
</reference>
<evidence type="ECO:0000313" key="1">
    <source>
        <dbReference type="EMBL" id="SME95778.1"/>
    </source>
</evidence>
<dbReference type="EMBL" id="FWZT01000002">
    <property type="protein sequence ID" value="SME95778.1"/>
    <property type="molecule type" value="Genomic_DNA"/>
</dbReference>
<dbReference type="Proteomes" id="UP000192907">
    <property type="component" value="Unassembled WGS sequence"/>
</dbReference>
<proteinExistence type="predicted"/>
<dbReference type="STRING" id="1513793.SAMN06296036_102238"/>
<organism evidence="1 2">
    <name type="scientific">Pseudobacteriovorax antillogorgiicola</name>
    <dbReference type="NCBI Taxonomy" id="1513793"/>
    <lineage>
        <taxon>Bacteria</taxon>
        <taxon>Pseudomonadati</taxon>
        <taxon>Bdellovibrionota</taxon>
        <taxon>Oligoflexia</taxon>
        <taxon>Oligoflexales</taxon>
        <taxon>Pseudobacteriovoracaceae</taxon>
        <taxon>Pseudobacteriovorax</taxon>
    </lineage>
</organism>
<gene>
    <name evidence="1" type="ORF">SAMN06296036_102238</name>
</gene>
<accession>A0A1Y6B9E2</accession>
<dbReference type="OrthoDB" id="9775734at2"/>
<dbReference type="AlphaFoldDB" id="A0A1Y6B9E2"/>
<dbReference type="InterPro" id="IPR021246">
    <property type="entry name" value="DUF2797"/>
</dbReference>